<dbReference type="Gene3D" id="3.40.390.10">
    <property type="entry name" value="Collagenase (Catalytic Domain)"/>
    <property type="match status" value="1"/>
</dbReference>
<keyword evidence="5 10" id="KW-0862">Zinc</keyword>
<dbReference type="InterPro" id="IPR024079">
    <property type="entry name" value="MetalloPept_cat_dom_sf"/>
</dbReference>
<evidence type="ECO:0000256" key="1">
    <source>
        <dbReference type="ARBA" id="ARBA00022670"/>
    </source>
</evidence>
<dbReference type="GO" id="GO:0008270">
    <property type="term" value="F:zinc ion binding"/>
    <property type="evidence" value="ECO:0007669"/>
    <property type="project" value="UniProtKB-UniRule"/>
</dbReference>
<keyword evidence="14" id="KW-1185">Reference proteome</keyword>
<proteinExistence type="predicted"/>
<evidence type="ECO:0000313" key="13">
    <source>
        <dbReference type="EMBL" id="KAF2883724.1"/>
    </source>
</evidence>
<feature type="domain" description="Peptidase M12A" evidence="12">
    <location>
        <begin position="85"/>
        <end position="281"/>
    </location>
</feature>
<accession>A0A8K0G2T6</accession>
<evidence type="ECO:0000256" key="2">
    <source>
        <dbReference type="ARBA" id="ARBA00022723"/>
    </source>
</evidence>
<dbReference type="GO" id="GO:0004222">
    <property type="term" value="F:metalloendopeptidase activity"/>
    <property type="evidence" value="ECO:0007669"/>
    <property type="project" value="UniProtKB-UniRule"/>
</dbReference>
<keyword evidence="1 10" id="KW-0645">Protease</keyword>
<dbReference type="InterPro" id="IPR034035">
    <property type="entry name" value="Astacin-like_dom"/>
</dbReference>
<dbReference type="OrthoDB" id="291007at2759"/>
<feature type="chain" id="PRO_5035486913" description="Metalloendopeptidase" evidence="11">
    <location>
        <begin position="21"/>
        <end position="297"/>
    </location>
</feature>
<dbReference type="FunFam" id="3.40.390.10:FF:000015">
    <property type="entry name" value="Meprin A subunit"/>
    <property type="match status" value="1"/>
</dbReference>
<dbReference type="SMART" id="SM00235">
    <property type="entry name" value="ZnMc"/>
    <property type="match status" value="1"/>
</dbReference>
<keyword evidence="7" id="KW-0865">Zymogen</keyword>
<dbReference type="EMBL" id="VTPC01090307">
    <property type="protein sequence ID" value="KAF2883724.1"/>
    <property type="molecule type" value="Genomic_DNA"/>
</dbReference>
<keyword evidence="6 10" id="KW-0482">Metalloprotease</keyword>
<evidence type="ECO:0000256" key="10">
    <source>
        <dbReference type="PROSITE-ProRule" id="PRU01211"/>
    </source>
</evidence>
<feature type="binding site" evidence="10">
    <location>
        <position position="182"/>
    </location>
    <ligand>
        <name>Zn(2+)</name>
        <dbReference type="ChEBI" id="CHEBI:29105"/>
        <note>catalytic</note>
    </ligand>
</feature>
<dbReference type="SUPFAM" id="SSF55486">
    <property type="entry name" value="Metalloproteases ('zincins'), catalytic domain"/>
    <property type="match status" value="1"/>
</dbReference>
<comment type="caution">
    <text evidence="10">Lacks conserved residue(s) required for the propagation of feature annotation.</text>
</comment>
<gene>
    <name evidence="13" type="ORF">ILUMI_22452</name>
</gene>
<keyword evidence="4 10" id="KW-0378">Hydrolase</keyword>
<evidence type="ECO:0000256" key="9">
    <source>
        <dbReference type="ARBA" id="ARBA00023180"/>
    </source>
</evidence>
<evidence type="ECO:0000256" key="8">
    <source>
        <dbReference type="ARBA" id="ARBA00023157"/>
    </source>
</evidence>
<dbReference type="Pfam" id="PF01400">
    <property type="entry name" value="Astacin"/>
    <property type="match status" value="1"/>
</dbReference>
<keyword evidence="2 10" id="KW-0479">Metal-binding</keyword>
<keyword evidence="9" id="KW-0325">Glycoprotein</keyword>
<dbReference type="PANTHER" id="PTHR10127">
    <property type="entry name" value="DISCOIDIN, CUB, EGF, LAMININ , AND ZINC METALLOPROTEASE DOMAIN CONTAINING"/>
    <property type="match status" value="1"/>
</dbReference>
<evidence type="ECO:0000256" key="4">
    <source>
        <dbReference type="ARBA" id="ARBA00022801"/>
    </source>
</evidence>
<protein>
    <recommendedName>
        <fullName evidence="11">Metalloendopeptidase</fullName>
        <ecNumber evidence="11">3.4.24.-</ecNumber>
    </recommendedName>
</protein>
<dbReference type="PROSITE" id="PS51864">
    <property type="entry name" value="ASTACIN"/>
    <property type="match status" value="1"/>
</dbReference>
<comment type="caution">
    <text evidence="13">The sequence shown here is derived from an EMBL/GenBank/DDBJ whole genome shotgun (WGS) entry which is preliminary data.</text>
</comment>
<keyword evidence="8" id="KW-1015">Disulfide bond</keyword>
<evidence type="ECO:0000313" key="14">
    <source>
        <dbReference type="Proteomes" id="UP000801492"/>
    </source>
</evidence>
<evidence type="ECO:0000256" key="11">
    <source>
        <dbReference type="RuleBase" id="RU361183"/>
    </source>
</evidence>
<dbReference type="CDD" id="cd04280">
    <property type="entry name" value="ZnMc_astacin_like"/>
    <property type="match status" value="1"/>
</dbReference>
<dbReference type="PRINTS" id="PR00480">
    <property type="entry name" value="ASTACIN"/>
</dbReference>
<dbReference type="PANTHER" id="PTHR10127:SF780">
    <property type="entry name" value="METALLOENDOPEPTIDASE"/>
    <property type="match status" value="1"/>
</dbReference>
<dbReference type="GO" id="GO:0006508">
    <property type="term" value="P:proteolysis"/>
    <property type="evidence" value="ECO:0007669"/>
    <property type="project" value="UniProtKB-KW"/>
</dbReference>
<keyword evidence="3 11" id="KW-0732">Signal</keyword>
<dbReference type="EC" id="3.4.24.-" evidence="11"/>
<sequence length="297" mass="33659">MFKFMVYFIAISILLIHCLPFENNTEDYDRGGADLSYLGRSVFGEPNEESGNRVEQWNKSSKVNPEELGTYAEGDILFPNDVRRSGVISETKRWPGGVVPFEINGTYSEEQREMIKKAMMEFHKQTCIRFRKRKPGDSDWIWITNAKTGCYTSIGRLGGLQTVNLQAPACLLHGTVMHELLHAIGFGHEQSRSDRDLYVTINWANIKQGHLQNFEKAGKLLSTSFGVSYDYGSIMHYSSHAFSVNGHPTIAAIRDTNLQLGQEEGFSKNDVEKIRRIYNCSNISTKQNSSEIDIDIK</sequence>
<evidence type="ECO:0000256" key="6">
    <source>
        <dbReference type="ARBA" id="ARBA00023049"/>
    </source>
</evidence>
<evidence type="ECO:0000256" key="3">
    <source>
        <dbReference type="ARBA" id="ARBA00022729"/>
    </source>
</evidence>
<dbReference type="AlphaFoldDB" id="A0A8K0G2T6"/>
<feature type="signal peptide" evidence="11">
    <location>
        <begin position="1"/>
        <end position="20"/>
    </location>
</feature>
<feature type="binding site" evidence="10">
    <location>
        <position position="178"/>
    </location>
    <ligand>
        <name>Zn(2+)</name>
        <dbReference type="ChEBI" id="CHEBI:29105"/>
        <note>catalytic</note>
    </ligand>
</feature>
<evidence type="ECO:0000259" key="12">
    <source>
        <dbReference type="PROSITE" id="PS51864"/>
    </source>
</evidence>
<reference evidence="13" key="1">
    <citation type="submission" date="2019-08" db="EMBL/GenBank/DDBJ databases">
        <title>The genome of the North American firefly Photinus pyralis.</title>
        <authorList>
            <consortium name="Photinus pyralis genome working group"/>
            <person name="Fallon T.R."/>
            <person name="Sander Lower S.E."/>
            <person name="Weng J.-K."/>
        </authorList>
    </citation>
    <scope>NUCLEOTIDE SEQUENCE</scope>
    <source>
        <strain evidence="13">TRF0915ILg1</strain>
        <tissue evidence="13">Whole body</tissue>
    </source>
</reference>
<evidence type="ECO:0000256" key="5">
    <source>
        <dbReference type="ARBA" id="ARBA00022833"/>
    </source>
</evidence>
<organism evidence="13 14">
    <name type="scientific">Ignelater luminosus</name>
    <name type="common">Cucubano</name>
    <name type="synonym">Pyrophorus luminosus</name>
    <dbReference type="NCBI Taxonomy" id="2038154"/>
    <lineage>
        <taxon>Eukaryota</taxon>
        <taxon>Metazoa</taxon>
        <taxon>Ecdysozoa</taxon>
        <taxon>Arthropoda</taxon>
        <taxon>Hexapoda</taxon>
        <taxon>Insecta</taxon>
        <taxon>Pterygota</taxon>
        <taxon>Neoptera</taxon>
        <taxon>Endopterygota</taxon>
        <taxon>Coleoptera</taxon>
        <taxon>Polyphaga</taxon>
        <taxon>Elateriformia</taxon>
        <taxon>Elateroidea</taxon>
        <taxon>Elateridae</taxon>
        <taxon>Agrypninae</taxon>
        <taxon>Pyrophorini</taxon>
        <taxon>Ignelater</taxon>
    </lineage>
</organism>
<feature type="binding site" evidence="10">
    <location>
        <position position="188"/>
    </location>
    <ligand>
        <name>Zn(2+)</name>
        <dbReference type="ChEBI" id="CHEBI:29105"/>
        <note>catalytic</note>
    </ligand>
</feature>
<evidence type="ECO:0000256" key="7">
    <source>
        <dbReference type="ARBA" id="ARBA00023145"/>
    </source>
</evidence>
<feature type="active site" evidence="10">
    <location>
        <position position="179"/>
    </location>
</feature>
<comment type="cofactor">
    <cofactor evidence="10 11">
        <name>Zn(2+)</name>
        <dbReference type="ChEBI" id="CHEBI:29105"/>
    </cofactor>
    <text evidence="10 11">Binds 1 zinc ion per subunit.</text>
</comment>
<dbReference type="InterPro" id="IPR001506">
    <property type="entry name" value="Peptidase_M12A"/>
</dbReference>
<dbReference type="Proteomes" id="UP000801492">
    <property type="component" value="Unassembled WGS sequence"/>
</dbReference>
<dbReference type="InterPro" id="IPR006026">
    <property type="entry name" value="Peptidase_Metallo"/>
</dbReference>
<name>A0A8K0G2T6_IGNLU</name>